<feature type="region of interest" description="Disordered" evidence="1">
    <location>
        <begin position="1"/>
        <end position="25"/>
    </location>
</feature>
<protein>
    <submittedName>
        <fullName evidence="3">Uncharacterized protein</fullName>
    </submittedName>
</protein>
<evidence type="ECO:0000313" key="2">
    <source>
        <dbReference type="Proteomes" id="UP000492821"/>
    </source>
</evidence>
<evidence type="ECO:0000256" key="1">
    <source>
        <dbReference type="SAM" id="MobiDB-lite"/>
    </source>
</evidence>
<reference evidence="2" key="1">
    <citation type="journal article" date="2013" name="Genetics">
        <title>The draft genome and transcriptome of Panagrellus redivivus are shaped by the harsh demands of a free-living lifestyle.</title>
        <authorList>
            <person name="Srinivasan J."/>
            <person name="Dillman A.R."/>
            <person name="Macchietto M.G."/>
            <person name="Heikkinen L."/>
            <person name="Lakso M."/>
            <person name="Fracchia K.M."/>
            <person name="Antoshechkin I."/>
            <person name="Mortazavi A."/>
            <person name="Wong G."/>
            <person name="Sternberg P.W."/>
        </authorList>
    </citation>
    <scope>NUCLEOTIDE SEQUENCE [LARGE SCALE GENOMIC DNA]</scope>
    <source>
        <strain evidence="2">MT8872</strain>
    </source>
</reference>
<name>A0A7E4WCH3_PANRE</name>
<proteinExistence type="predicted"/>
<reference evidence="3" key="2">
    <citation type="submission" date="2020-10" db="UniProtKB">
        <authorList>
            <consortium name="WormBaseParasite"/>
        </authorList>
    </citation>
    <scope>IDENTIFICATION</scope>
</reference>
<accession>A0A7E4WCH3</accession>
<organism evidence="2 3">
    <name type="scientific">Panagrellus redivivus</name>
    <name type="common">Microworm</name>
    <dbReference type="NCBI Taxonomy" id="6233"/>
    <lineage>
        <taxon>Eukaryota</taxon>
        <taxon>Metazoa</taxon>
        <taxon>Ecdysozoa</taxon>
        <taxon>Nematoda</taxon>
        <taxon>Chromadorea</taxon>
        <taxon>Rhabditida</taxon>
        <taxon>Tylenchina</taxon>
        <taxon>Panagrolaimomorpha</taxon>
        <taxon>Panagrolaimoidea</taxon>
        <taxon>Panagrolaimidae</taxon>
        <taxon>Panagrellus</taxon>
    </lineage>
</organism>
<dbReference type="Proteomes" id="UP000492821">
    <property type="component" value="Unassembled WGS sequence"/>
</dbReference>
<sequence>MSARRATMQPRPSAPAATERRPLSAQMQQLHRFLIRSSSELLGGDPKREKDLTLLFGCMHKNGVETLRL</sequence>
<dbReference type="AlphaFoldDB" id="A0A7E4WCH3"/>
<evidence type="ECO:0000313" key="3">
    <source>
        <dbReference type="WBParaSite" id="Pan_g9111.t1"/>
    </source>
</evidence>
<dbReference type="WBParaSite" id="Pan_g9111.t1">
    <property type="protein sequence ID" value="Pan_g9111.t1"/>
    <property type="gene ID" value="Pan_g9111"/>
</dbReference>
<keyword evidence="2" id="KW-1185">Reference proteome</keyword>